<dbReference type="Gene3D" id="3.75.10.10">
    <property type="entry name" value="L-arginine/glycine Amidinotransferase, Chain A"/>
    <property type="match status" value="1"/>
</dbReference>
<dbReference type="InterPro" id="IPR007466">
    <property type="entry name" value="Peptidyl-Arg-deiminase_porph"/>
</dbReference>
<dbReference type="GO" id="GO:0009446">
    <property type="term" value="P:putrescine biosynthetic process"/>
    <property type="evidence" value="ECO:0007669"/>
    <property type="project" value="InterPro"/>
</dbReference>
<accession>A0A8G1EFB5</accession>
<evidence type="ECO:0000313" key="2">
    <source>
        <dbReference type="EMBL" id="QYZ78014.1"/>
    </source>
</evidence>
<dbReference type="Proteomes" id="UP000826709">
    <property type="component" value="Chromosome"/>
</dbReference>
<dbReference type="EMBL" id="CP037968">
    <property type="protein sequence ID" value="QYZ78014.1"/>
    <property type="molecule type" value="Genomic_DNA"/>
</dbReference>
<protein>
    <submittedName>
        <fullName evidence="2">Agmatine deiminase family protein</fullName>
    </submittedName>
</protein>
<reference evidence="2" key="1">
    <citation type="journal article" date="2005" name="Int. J. Syst. Evol. Microbiol.">
        <title>Methanofollis formosanus sp. nov., isolated from a fish pond.</title>
        <authorList>
            <person name="Wu S.Y."/>
            <person name="Chen S.C."/>
            <person name="Lai M.C."/>
        </authorList>
    </citation>
    <scope>NUCLEOTIDE SEQUENCE</scope>
    <source>
        <strain evidence="2">ML15</strain>
    </source>
</reference>
<sequence length="441" mass="49775">MRHDQTRIIRGIGLLLVVALLIPSGSARLDPPNPEEAADPPSWRFPGEFEEQSAVWLGWLTKEYIRGYHTDDVMVEIVQALHPHVHLRICVPDAAQQEHVLAVLAEHNIPTENISFYEKNFTMLYWRDFGPIFTVNEKGEKRIVDCAFNCWGYFAQSDVQSRMMERIDRDVAADMGLESVMTRLVSEGGDREFNGKGTLIVTESCEFQRNPNLAREEIEDEFKRLFGVRNIIWLKQGLVDDDRYDTTTIPGPNGVGVAYRTASANNHVDEYCRFVSPDTVLLAEVPAEEAANDPVAAENRRRMEANYQILKNAVDQDGNPFKIVRMPVPDMVYFTATPEDEAYASLVAYANYADGTAFPYGRPVTVVPAQSYCNFLISNGVVLGQKYWMPDMGMPESLKKKDQEAERILQSLFPDREVVMINTIPINFGGGGIHCSTQQEP</sequence>
<dbReference type="PANTHER" id="PTHR31377">
    <property type="entry name" value="AGMATINE DEIMINASE-RELATED"/>
    <property type="match status" value="1"/>
</dbReference>
<organism evidence="2 3">
    <name type="scientific">Methanofollis formosanus</name>
    <dbReference type="NCBI Taxonomy" id="299308"/>
    <lineage>
        <taxon>Archaea</taxon>
        <taxon>Methanobacteriati</taxon>
        <taxon>Methanobacteriota</taxon>
        <taxon>Stenosarchaea group</taxon>
        <taxon>Methanomicrobia</taxon>
        <taxon>Methanomicrobiales</taxon>
        <taxon>Methanomicrobiaceae</taxon>
        <taxon>Methanofollis</taxon>
    </lineage>
</organism>
<dbReference type="OrthoDB" id="39312at2157"/>
<evidence type="ECO:0000313" key="3">
    <source>
        <dbReference type="Proteomes" id="UP000826709"/>
    </source>
</evidence>
<dbReference type="KEGG" id="mfk:E2N92_00505"/>
<dbReference type="SUPFAM" id="SSF55909">
    <property type="entry name" value="Pentein"/>
    <property type="match status" value="1"/>
</dbReference>
<gene>
    <name evidence="2" type="ORF">E2N92_00505</name>
</gene>
<reference evidence="2" key="2">
    <citation type="submission" date="2019-03" db="EMBL/GenBank/DDBJ databases">
        <authorList>
            <person name="Chen S.-C."/>
            <person name="Wu S.-Y."/>
            <person name="Lai M.-C."/>
        </authorList>
    </citation>
    <scope>NUCLEOTIDE SEQUENCE</scope>
    <source>
        <strain evidence="2">ML15</strain>
    </source>
</reference>
<dbReference type="PANTHER" id="PTHR31377:SF0">
    <property type="entry name" value="AGMATINE DEIMINASE-RELATED"/>
    <property type="match status" value="1"/>
</dbReference>
<evidence type="ECO:0000256" key="1">
    <source>
        <dbReference type="ARBA" id="ARBA00022801"/>
    </source>
</evidence>
<dbReference type="GO" id="GO:0004668">
    <property type="term" value="F:protein-arginine deiminase activity"/>
    <property type="evidence" value="ECO:0007669"/>
    <property type="project" value="InterPro"/>
</dbReference>
<name>A0A8G1EFB5_9EURY</name>
<keyword evidence="1" id="KW-0378">Hydrolase</keyword>
<keyword evidence="3" id="KW-1185">Reference proteome</keyword>
<dbReference type="AlphaFoldDB" id="A0A8G1EFB5"/>
<dbReference type="GO" id="GO:0047632">
    <property type="term" value="F:agmatine deiminase activity"/>
    <property type="evidence" value="ECO:0007669"/>
    <property type="project" value="TreeGrafter"/>
</dbReference>
<dbReference type="Pfam" id="PF04371">
    <property type="entry name" value="PAD_porph"/>
    <property type="match status" value="2"/>
</dbReference>
<proteinExistence type="predicted"/>